<dbReference type="OrthoDB" id="10258062at2759"/>
<evidence type="ECO:0000313" key="2">
    <source>
        <dbReference type="Proteomes" id="UP001149813"/>
    </source>
</evidence>
<organism evidence="1 2">
    <name type="scientific">Coemansia erecta</name>
    <dbReference type="NCBI Taxonomy" id="147472"/>
    <lineage>
        <taxon>Eukaryota</taxon>
        <taxon>Fungi</taxon>
        <taxon>Fungi incertae sedis</taxon>
        <taxon>Zoopagomycota</taxon>
        <taxon>Kickxellomycotina</taxon>
        <taxon>Kickxellomycetes</taxon>
        <taxon>Kickxellales</taxon>
        <taxon>Kickxellaceae</taxon>
        <taxon>Coemansia</taxon>
    </lineage>
</organism>
<name>A0A9W7XUZ2_9FUNG</name>
<dbReference type="Proteomes" id="UP001149813">
    <property type="component" value="Unassembled WGS sequence"/>
</dbReference>
<sequence length="111" mass="12453">MNREFWDLCRLIRQQLGKSGSLAPPVVDAILFGIDVILSPERALSTPTLAREFRMDIADMLQWIDGLVGSGVLRGPAMAHASRIVHRLQEIQGDVSRRMMSDDFNQFSSII</sequence>
<dbReference type="AlphaFoldDB" id="A0A9W7XUZ2"/>
<evidence type="ECO:0000313" key="1">
    <source>
        <dbReference type="EMBL" id="KAJ1718922.1"/>
    </source>
</evidence>
<proteinExistence type="predicted"/>
<comment type="caution">
    <text evidence="1">The sequence shown here is derived from an EMBL/GenBank/DDBJ whole genome shotgun (WGS) entry which is preliminary data.</text>
</comment>
<reference evidence="1" key="1">
    <citation type="submission" date="2022-07" db="EMBL/GenBank/DDBJ databases">
        <title>Phylogenomic reconstructions and comparative analyses of Kickxellomycotina fungi.</title>
        <authorList>
            <person name="Reynolds N.K."/>
            <person name="Stajich J.E."/>
            <person name="Barry K."/>
            <person name="Grigoriev I.V."/>
            <person name="Crous P."/>
            <person name="Smith M.E."/>
        </authorList>
    </citation>
    <scope>NUCLEOTIDE SEQUENCE</scope>
    <source>
        <strain evidence="1">NBRC 32514</strain>
    </source>
</reference>
<protein>
    <submittedName>
        <fullName evidence="1">Uncharacterized protein</fullName>
    </submittedName>
</protein>
<gene>
    <name evidence="1" type="ORF">LPJ53_006212</name>
</gene>
<accession>A0A9W7XUZ2</accession>
<keyword evidence="2" id="KW-1185">Reference proteome</keyword>
<dbReference type="EMBL" id="JANBOJ010000572">
    <property type="protein sequence ID" value="KAJ1718922.1"/>
    <property type="molecule type" value="Genomic_DNA"/>
</dbReference>